<keyword evidence="1" id="KW-0812">Transmembrane</keyword>
<reference evidence="3" key="1">
    <citation type="journal article" date="2021" name="Int. J. Syst. Evol. Microbiol.">
        <title>Actinocatenispora comari sp. nov., an endophytic actinomycete isolated from aerial parts of Comarum salesowianum.</title>
        <authorList>
            <person name="Oyunbileg N."/>
            <person name="Iizaka Y."/>
            <person name="Hamada M."/>
            <person name="Davaapurev B.O."/>
            <person name="Fukumoto A."/>
            <person name="Tsetseg B."/>
            <person name="Kato F."/>
            <person name="Tamura T."/>
            <person name="Batkhuu J."/>
            <person name="Anzai Y."/>
        </authorList>
    </citation>
    <scope>NUCLEOTIDE SEQUENCE [LARGE SCALE GENOMIC DNA]</scope>
    <source>
        <strain evidence="3">NUM-2625</strain>
    </source>
</reference>
<keyword evidence="1" id="KW-0472">Membrane</keyword>
<dbReference type="InterPro" id="IPR011990">
    <property type="entry name" value="TPR-like_helical_dom_sf"/>
</dbReference>
<sequence>MPPAAGIALYAFIVVSSWHHMLGGHWLDPALLRRGLACAALAQLGFLCCSAIGGLLAGLQLSDVDFGTGRVRARWLIGRRIVAVRTVPLPIRFGFNQPRTGVPAPRRWVVALVPALASATALAATWWQLRHPEAAGPVPAEWLRPATYTAVLTFGWLAVLGGQLNVPSQLPNRWVLWHPRRGEHATMPVDGPDRKRFQRIFVASCQADVATMRAERTALAGSISEFDSVILQCAEWYHQGRYATAATAVAPLLDSPDTDNLSSRYAFCTYAGLATIAGQPVDPDVVVRARELCPVIATELRRDLAAFVLTVFAIHDRDHDLARRFGQQVIRWTPNRYDAGEAELLMAIAAAIAGETQEARVALRRGRRRAPGSPLVAVAERRLAEPPAISMTVDAVGADD</sequence>
<feature type="transmembrane region" description="Helical" evidence="1">
    <location>
        <begin position="6"/>
        <end position="23"/>
    </location>
</feature>
<keyword evidence="3" id="KW-1185">Reference proteome</keyword>
<evidence type="ECO:0000256" key="1">
    <source>
        <dbReference type="SAM" id="Phobius"/>
    </source>
</evidence>
<feature type="transmembrane region" description="Helical" evidence="1">
    <location>
        <begin position="77"/>
        <end position="95"/>
    </location>
</feature>
<protein>
    <recommendedName>
        <fullName evidence="4">Tetratricopeptide repeat protein</fullName>
    </recommendedName>
</protein>
<dbReference type="EMBL" id="BOPO01000004">
    <property type="protein sequence ID" value="GIL25253.1"/>
    <property type="molecule type" value="Genomic_DNA"/>
</dbReference>
<feature type="transmembrane region" description="Helical" evidence="1">
    <location>
        <begin position="35"/>
        <end position="57"/>
    </location>
</feature>
<dbReference type="Proteomes" id="UP000614996">
    <property type="component" value="Unassembled WGS sequence"/>
</dbReference>
<organism evidence="2 3">
    <name type="scientific">Actinocatenispora comari</name>
    <dbReference type="NCBI Taxonomy" id="2807577"/>
    <lineage>
        <taxon>Bacteria</taxon>
        <taxon>Bacillati</taxon>
        <taxon>Actinomycetota</taxon>
        <taxon>Actinomycetes</taxon>
        <taxon>Micromonosporales</taxon>
        <taxon>Micromonosporaceae</taxon>
        <taxon>Actinocatenispora</taxon>
    </lineage>
</organism>
<proteinExistence type="predicted"/>
<keyword evidence="1" id="KW-1133">Transmembrane helix</keyword>
<evidence type="ECO:0000313" key="2">
    <source>
        <dbReference type="EMBL" id="GIL25253.1"/>
    </source>
</evidence>
<accession>A0A8J4EIU7</accession>
<comment type="caution">
    <text evidence="2">The sequence shown here is derived from an EMBL/GenBank/DDBJ whole genome shotgun (WGS) entry which is preliminary data.</text>
</comment>
<feature type="transmembrane region" description="Helical" evidence="1">
    <location>
        <begin position="107"/>
        <end position="127"/>
    </location>
</feature>
<evidence type="ECO:0000313" key="3">
    <source>
        <dbReference type="Proteomes" id="UP000614996"/>
    </source>
</evidence>
<name>A0A8J4EIU7_9ACTN</name>
<dbReference type="AlphaFoldDB" id="A0A8J4EIU7"/>
<evidence type="ECO:0008006" key="4">
    <source>
        <dbReference type="Google" id="ProtNLM"/>
    </source>
</evidence>
<gene>
    <name evidence="2" type="ORF">NUM_05080</name>
</gene>
<dbReference type="Gene3D" id="1.25.40.10">
    <property type="entry name" value="Tetratricopeptide repeat domain"/>
    <property type="match status" value="1"/>
</dbReference>